<keyword evidence="5" id="KW-0411">Iron-sulfur</keyword>
<dbReference type="PROSITE" id="PS51918">
    <property type="entry name" value="RADICAL_SAM"/>
    <property type="match status" value="1"/>
</dbReference>
<dbReference type="InterPro" id="IPR013785">
    <property type="entry name" value="Aldolase_TIM"/>
</dbReference>
<gene>
    <name evidence="7" type="ORF">DM484_24430</name>
</gene>
<dbReference type="SUPFAM" id="SSF102114">
    <property type="entry name" value="Radical SAM enzymes"/>
    <property type="match status" value="1"/>
</dbReference>
<dbReference type="GO" id="GO:0046872">
    <property type="term" value="F:metal ion binding"/>
    <property type="evidence" value="ECO:0007669"/>
    <property type="project" value="UniProtKB-KW"/>
</dbReference>
<dbReference type="Pfam" id="PF04055">
    <property type="entry name" value="Radical_SAM"/>
    <property type="match status" value="1"/>
</dbReference>
<keyword evidence="2" id="KW-0949">S-adenosyl-L-methionine</keyword>
<dbReference type="CDD" id="cd01335">
    <property type="entry name" value="Radical_SAM"/>
    <property type="match status" value="1"/>
</dbReference>
<evidence type="ECO:0000256" key="2">
    <source>
        <dbReference type="ARBA" id="ARBA00022691"/>
    </source>
</evidence>
<dbReference type="Proteomes" id="UP000249396">
    <property type="component" value="Unassembled WGS sequence"/>
</dbReference>
<dbReference type="SFLD" id="SFLDS00029">
    <property type="entry name" value="Radical_SAM"/>
    <property type="match status" value="1"/>
</dbReference>
<comment type="caution">
    <text evidence="7">The sequence shown here is derived from an EMBL/GenBank/DDBJ whole genome shotgun (WGS) entry which is preliminary data.</text>
</comment>
<dbReference type="GO" id="GO:0003824">
    <property type="term" value="F:catalytic activity"/>
    <property type="evidence" value="ECO:0007669"/>
    <property type="project" value="InterPro"/>
</dbReference>
<proteinExistence type="predicted"/>
<name>A0A2W4QK43_9GAMM</name>
<reference evidence="7 8" key="1">
    <citation type="journal article" date="2018" name="Aquat. Microb. Ecol.">
        <title>Gammaproteobacterial methanotrophs dominate.</title>
        <authorList>
            <person name="Rissanen A.J."/>
            <person name="Saarenheimo J."/>
            <person name="Tiirola M."/>
            <person name="Peura S."/>
            <person name="Aalto S.L."/>
            <person name="Karvinen A."/>
            <person name="Nykanen H."/>
        </authorList>
    </citation>
    <scope>NUCLEOTIDE SEQUENCE [LARGE SCALE GENOMIC DNA]</scope>
    <source>
        <strain evidence="7">AMbin10</strain>
    </source>
</reference>
<dbReference type="GO" id="GO:0051536">
    <property type="term" value="F:iron-sulfur cluster binding"/>
    <property type="evidence" value="ECO:0007669"/>
    <property type="project" value="UniProtKB-KW"/>
</dbReference>
<dbReference type="EMBL" id="QJPH01000486">
    <property type="protein sequence ID" value="PZN72482.1"/>
    <property type="molecule type" value="Genomic_DNA"/>
</dbReference>
<keyword evidence="3" id="KW-0479">Metal-binding</keyword>
<sequence>MNGALSISGSNGVRLGRDHTQAAMSALTDLLSGRIEMSQFRERHEAIPKKQSLTMLVNDKCNLSCRHCYLQTDGLSRTQLNVGEWTTIIDSAAEHGVSLFVLAGKEPLTGSVGPCLVEHLGDLRRQTDIRTGMITNGTLLDRHQTRIENANFSYIDISMEGDHVDNDAIRGEGAFAAARPNVEWATRLLDERLFITMTLQKENIVRFPSAIEAFGQLGVKSVGASSYIPLPYTDPALALSQGQLQSFFHGLDALGQLTLDHDMCVQIDVGTLAPDTLVAFMESDWFDMDSMEVDLSGFLYAGYRFCNGLSLHFRFVPWPLSISSSCRISLDGHLLAVEDSLQPRLYGRHTLCNVRDFDFDFSTSYQHALTNLRLRAIDATYEKEVLPRLRKAYRASNSRSTHRRQAITA</sequence>
<evidence type="ECO:0000256" key="5">
    <source>
        <dbReference type="ARBA" id="ARBA00023014"/>
    </source>
</evidence>
<dbReference type="SFLD" id="SFLDG01067">
    <property type="entry name" value="SPASM/twitch_domain_containing"/>
    <property type="match status" value="1"/>
</dbReference>
<dbReference type="InterPro" id="IPR058240">
    <property type="entry name" value="rSAM_sf"/>
</dbReference>
<comment type="cofactor">
    <cofactor evidence="1">
        <name>[4Fe-4S] cluster</name>
        <dbReference type="ChEBI" id="CHEBI:49883"/>
    </cofactor>
</comment>
<dbReference type="AlphaFoldDB" id="A0A2W4QK43"/>
<evidence type="ECO:0000256" key="4">
    <source>
        <dbReference type="ARBA" id="ARBA00023004"/>
    </source>
</evidence>
<dbReference type="PANTHER" id="PTHR11228:SF7">
    <property type="entry name" value="PQQA PEPTIDE CYCLASE"/>
    <property type="match status" value="1"/>
</dbReference>
<feature type="domain" description="Radical SAM core" evidence="6">
    <location>
        <begin position="45"/>
        <end position="268"/>
    </location>
</feature>
<dbReference type="InterPro" id="IPR007197">
    <property type="entry name" value="rSAM"/>
</dbReference>
<evidence type="ECO:0000259" key="6">
    <source>
        <dbReference type="PROSITE" id="PS51918"/>
    </source>
</evidence>
<protein>
    <recommendedName>
        <fullName evidence="6">Radical SAM core domain-containing protein</fullName>
    </recommendedName>
</protein>
<evidence type="ECO:0000313" key="7">
    <source>
        <dbReference type="EMBL" id="PZN72482.1"/>
    </source>
</evidence>
<accession>A0A2W4QK43</accession>
<keyword evidence="4" id="KW-0408">Iron</keyword>
<evidence type="ECO:0000313" key="8">
    <source>
        <dbReference type="Proteomes" id="UP000249396"/>
    </source>
</evidence>
<dbReference type="PANTHER" id="PTHR11228">
    <property type="entry name" value="RADICAL SAM DOMAIN PROTEIN"/>
    <property type="match status" value="1"/>
</dbReference>
<evidence type="ECO:0000256" key="3">
    <source>
        <dbReference type="ARBA" id="ARBA00022723"/>
    </source>
</evidence>
<evidence type="ECO:0000256" key="1">
    <source>
        <dbReference type="ARBA" id="ARBA00001966"/>
    </source>
</evidence>
<organism evidence="7 8">
    <name type="scientific">Candidatus Methylumidiphilus alinenensis</name>
    <dbReference type="NCBI Taxonomy" id="2202197"/>
    <lineage>
        <taxon>Bacteria</taxon>
        <taxon>Pseudomonadati</taxon>
        <taxon>Pseudomonadota</taxon>
        <taxon>Gammaproteobacteria</taxon>
        <taxon>Methylococcales</taxon>
        <taxon>Candidatus Methylumidiphilus</taxon>
    </lineage>
</organism>
<dbReference type="InterPro" id="IPR050377">
    <property type="entry name" value="Radical_SAM_PqqE_MftC-like"/>
</dbReference>
<dbReference type="Gene3D" id="3.20.20.70">
    <property type="entry name" value="Aldolase class I"/>
    <property type="match status" value="1"/>
</dbReference>